<gene>
    <name evidence="1" type="ORF">JYZ213_LOCUS45309</name>
</gene>
<comment type="caution">
    <text evidence="1">The sequence shown here is derived from an EMBL/GenBank/DDBJ whole genome shotgun (WGS) entry which is preliminary data.</text>
</comment>
<proteinExistence type="predicted"/>
<name>A0A815VRS5_9BILA</name>
<reference evidence="1" key="1">
    <citation type="submission" date="2021-02" db="EMBL/GenBank/DDBJ databases">
        <authorList>
            <person name="Nowell W R."/>
        </authorList>
    </citation>
    <scope>NUCLEOTIDE SEQUENCE</scope>
</reference>
<dbReference type="EMBL" id="CAJNOG010003641">
    <property type="protein sequence ID" value="CAF1533972.1"/>
    <property type="molecule type" value="Genomic_DNA"/>
</dbReference>
<evidence type="ECO:0000313" key="1">
    <source>
        <dbReference type="EMBL" id="CAF1533972.1"/>
    </source>
</evidence>
<dbReference type="Proteomes" id="UP000663845">
    <property type="component" value="Unassembled WGS sequence"/>
</dbReference>
<accession>A0A815VRS5</accession>
<sequence>LSISKVLLSS</sequence>
<evidence type="ECO:0000313" key="2">
    <source>
        <dbReference type="Proteomes" id="UP000663845"/>
    </source>
</evidence>
<feature type="non-terminal residue" evidence="1">
    <location>
        <position position="1"/>
    </location>
</feature>
<protein>
    <submittedName>
        <fullName evidence="1">Uncharacterized protein</fullName>
    </submittedName>
</protein>
<organism evidence="1 2">
    <name type="scientific">Adineta steineri</name>
    <dbReference type="NCBI Taxonomy" id="433720"/>
    <lineage>
        <taxon>Eukaryota</taxon>
        <taxon>Metazoa</taxon>
        <taxon>Spiralia</taxon>
        <taxon>Gnathifera</taxon>
        <taxon>Rotifera</taxon>
        <taxon>Eurotatoria</taxon>
        <taxon>Bdelloidea</taxon>
        <taxon>Adinetida</taxon>
        <taxon>Adinetidae</taxon>
        <taxon>Adineta</taxon>
    </lineage>
</organism>